<dbReference type="GO" id="GO:0005886">
    <property type="term" value="C:plasma membrane"/>
    <property type="evidence" value="ECO:0007669"/>
    <property type="project" value="UniProtKB-SubCell"/>
</dbReference>
<evidence type="ECO:0000256" key="6">
    <source>
        <dbReference type="ARBA" id="ARBA00022989"/>
    </source>
</evidence>
<evidence type="ECO:0000256" key="3">
    <source>
        <dbReference type="ARBA" id="ARBA00021903"/>
    </source>
</evidence>
<name>A0A9E2NTJ5_9LACO</name>
<dbReference type="PIRSF" id="PIRSF029598">
    <property type="entry name" value="PsiE"/>
    <property type="match status" value="1"/>
</dbReference>
<sequence>MKKFNQFITKLASVLQALLIIAMGLLGILLIALLFRELIPIFQELFSHSIIASNEKILNEIIIFFLFFEFTAMIIAALRHHGHTSIEFLMGLGVTALVRGLITTHNNIEETFGIAIAILLLIISMAIFHRYSKNEL</sequence>
<dbReference type="EMBL" id="JAHLFT010000057">
    <property type="protein sequence ID" value="MBU3828317.1"/>
    <property type="molecule type" value="Genomic_DNA"/>
</dbReference>
<evidence type="ECO:0000256" key="1">
    <source>
        <dbReference type="ARBA" id="ARBA00004429"/>
    </source>
</evidence>
<feature type="transmembrane region" description="Helical" evidence="8">
    <location>
        <begin position="61"/>
        <end position="78"/>
    </location>
</feature>
<evidence type="ECO:0000313" key="9">
    <source>
        <dbReference type="EMBL" id="MBU3828317.1"/>
    </source>
</evidence>
<evidence type="ECO:0000256" key="4">
    <source>
        <dbReference type="ARBA" id="ARBA00022475"/>
    </source>
</evidence>
<feature type="transmembrane region" description="Helical" evidence="8">
    <location>
        <begin position="114"/>
        <end position="131"/>
    </location>
</feature>
<protein>
    <recommendedName>
        <fullName evidence="3">Protein PsiE</fullName>
    </recommendedName>
</protein>
<evidence type="ECO:0000256" key="8">
    <source>
        <dbReference type="SAM" id="Phobius"/>
    </source>
</evidence>
<dbReference type="PANTHER" id="PTHR37819">
    <property type="entry name" value="PROTEIN PSIE"/>
    <property type="match status" value="1"/>
</dbReference>
<keyword evidence="5 8" id="KW-0812">Transmembrane</keyword>
<dbReference type="AlphaFoldDB" id="A0A9E2NTJ5"/>
<dbReference type="Proteomes" id="UP000823844">
    <property type="component" value="Unassembled WGS sequence"/>
</dbReference>
<evidence type="ECO:0000256" key="2">
    <source>
        <dbReference type="ARBA" id="ARBA00005632"/>
    </source>
</evidence>
<dbReference type="InterPro" id="IPR020948">
    <property type="entry name" value="P_starv_induced_PsiE-like"/>
</dbReference>
<dbReference type="Pfam" id="PF06146">
    <property type="entry name" value="PsiE"/>
    <property type="match status" value="1"/>
</dbReference>
<accession>A0A9E2NTJ5</accession>
<comment type="similarity">
    <text evidence="2">Belongs to the PsiE family.</text>
</comment>
<keyword evidence="4" id="KW-1003">Cell membrane</keyword>
<evidence type="ECO:0000256" key="7">
    <source>
        <dbReference type="ARBA" id="ARBA00023136"/>
    </source>
</evidence>
<keyword evidence="6 8" id="KW-1133">Transmembrane helix</keyword>
<organism evidence="9 10">
    <name type="scientific">Candidatus Lactobacillus pullistercoris</name>
    <dbReference type="NCBI Taxonomy" id="2838636"/>
    <lineage>
        <taxon>Bacteria</taxon>
        <taxon>Bacillati</taxon>
        <taxon>Bacillota</taxon>
        <taxon>Bacilli</taxon>
        <taxon>Lactobacillales</taxon>
        <taxon>Lactobacillaceae</taxon>
        <taxon>Lactobacillus</taxon>
    </lineage>
</organism>
<dbReference type="GO" id="GO:0016036">
    <property type="term" value="P:cellular response to phosphate starvation"/>
    <property type="evidence" value="ECO:0007669"/>
    <property type="project" value="InterPro"/>
</dbReference>
<dbReference type="InterPro" id="IPR009315">
    <property type="entry name" value="P_starv_induced_PsiE"/>
</dbReference>
<feature type="transmembrane region" description="Helical" evidence="8">
    <location>
        <begin position="85"/>
        <end position="102"/>
    </location>
</feature>
<keyword evidence="7 8" id="KW-0472">Membrane</keyword>
<evidence type="ECO:0000313" key="10">
    <source>
        <dbReference type="Proteomes" id="UP000823844"/>
    </source>
</evidence>
<dbReference type="PANTHER" id="PTHR37819:SF1">
    <property type="entry name" value="PROTEIN PSIE"/>
    <property type="match status" value="1"/>
</dbReference>
<feature type="transmembrane region" description="Helical" evidence="8">
    <location>
        <begin position="12"/>
        <end position="35"/>
    </location>
</feature>
<comment type="caution">
    <text evidence="9">The sequence shown here is derived from an EMBL/GenBank/DDBJ whole genome shotgun (WGS) entry which is preliminary data.</text>
</comment>
<gene>
    <name evidence="9" type="primary">psiE</name>
    <name evidence="9" type="ORF">H9806_04145</name>
</gene>
<comment type="subcellular location">
    <subcellularLocation>
        <location evidence="1">Cell inner membrane</location>
        <topology evidence="1">Multi-pass membrane protein</topology>
    </subcellularLocation>
</comment>
<proteinExistence type="inferred from homology"/>
<reference evidence="9" key="1">
    <citation type="journal article" date="2021" name="PeerJ">
        <title>Extensive microbial diversity within the chicken gut microbiome revealed by metagenomics and culture.</title>
        <authorList>
            <person name="Gilroy R."/>
            <person name="Ravi A."/>
            <person name="Getino M."/>
            <person name="Pursley I."/>
            <person name="Horton D.L."/>
            <person name="Alikhan N.F."/>
            <person name="Baker D."/>
            <person name="Gharbi K."/>
            <person name="Hall N."/>
            <person name="Watson M."/>
            <person name="Adriaenssens E.M."/>
            <person name="Foster-Nyarko E."/>
            <person name="Jarju S."/>
            <person name="Secka A."/>
            <person name="Antonio M."/>
            <person name="Oren A."/>
            <person name="Chaudhuri R.R."/>
            <person name="La Ragione R."/>
            <person name="Hildebrand F."/>
            <person name="Pallen M.J."/>
        </authorList>
    </citation>
    <scope>NUCLEOTIDE SEQUENCE</scope>
    <source>
        <strain evidence="9">F6-686</strain>
    </source>
</reference>
<reference evidence="9" key="2">
    <citation type="submission" date="2021-04" db="EMBL/GenBank/DDBJ databases">
        <authorList>
            <person name="Gilroy R."/>
        </authorList>
    </citation>
    <scope>NUCLEOTIDE SEQUENCE</scope>
    <source>
        <strain evidence="9">F6-686</strain>
    </source>
</reference>
<evidence type="ECO:0000256" key="5">
    <source>
        <dbReference type="ARBA" id="ARBA00022692"/>
    </source>
</evidence>
<dbReference type="NCBIfam" id="NF002763">
    <property type="entry name" value="PRK02833.1-1"/>
    <property type="match status" value="1"/>
</dbReference>